<keyword evidence="3" id="KW-1185">Reference proteome</keyword>
<sequence length="242" mass="28409">MKHIVMFSGGASSSYTAYLVLQEQKKEDVILLHTPTYSEHKDADRFRHKVANFLGLPITVVGDGRDIWDLIEDNNCLPSFHIPFCTTELKIKQSRKFFKMLSEDFIVYFGYGSDEWNRVQKQKIRFEAEGIKSRYPIFEKKISNDEIKNIIRNEWKICLPETYKYLKHNNCIPCFKGGKGHFRKVAKYYPEKFKRAMEIEEKIGHTVFKDCTLKDIWDEVQAGKLQESMFDDDFGIPCMCAD</sequence>
<name>A0A5C0SAR7_CRATE</name>
<dbReference type="SUPFAM" id="SSF52402">
    <property type="entry name" value="Adenine nucleotide alpha hydrolases-like"/>
    <property type="match status" value="1"/>
</dbReference>
<feature type="domain" description="Phosphoadenosine phosphosulphate reductase" evidence="1">
    <location>
        <begin position="3"/>
        <end position="123"/>
    </location>
</feature>
<evidence type="ECO:0000313" key="3">
    <source>
        <dbReference type="Proteomes" id="UP000324646"/>
    </source>
</evidence>
<reference evidence="2 3" key="1">
    <citation type="submission" date="2019-07" db="EMBL/GenBank/DDBJ databases">
        <title>Complete genome of Crassaminicella thermophila SY095.</title>
        <authorList>
            <person name="Li X."/>
        </authorList>
    </citation>
    <scope>NUCLEOTIDE SEQUENCE [LARGE SCALE GENOMIC DNA]</scope>
    <source>
        <strain evidence="2 3">SY095</strain>
    </source>
</reference>
<organism evidence="2 3">
    <name type="scientific">Crassaminicella thermophila</name>
    <dbReference type="NCBI Taxonomy" id="2599308"/>
    <lineage>
        <taxon>Bacteria</taxon>
        <taxon>Bacillati</taxon>
        <taxon>Bacillota</taxon>
        <taxon>Clostridia</taxon>
        <taxon>Eubacteriales</taxon>
        <taxon>Clostridiaceae</taxon>
        <taxon>Crassaminicella</taxon>
    </lineage>
</organism>
<evidence type="ECO:0000259" key="1">
    <source>
        <dbReference type="Pfam" id="PF01507"/>
    </source>
</evidence>
<dbReference type="RefSeq" id="WP_148808828.1">
    <property type="nucleotide sequence ID" value="NZ_CP042243.1"/>
</dbReference>
<dbReference type="Gene3D" id="3.40.50.620">
    <property type="entry name" value="HUPs"/>
    <property type="match status" value="1"/>
</dbReference>
<dbReference type="InterPro" id="IPR014729">
    <property type="entry name" value="Rossmann-like_a/b/a_fold"/>
</dbReference>
<dbReference type="AlphaFoldDB" id="A0A5C0SAR7"/>
<accession>A0A5C0SAR7</accession>
<dbReference type="Pfam" id="PF01507">
    <property type="entry name" value="PAPS_reduct"/>
    <property type="match status" value="1"/>
</dbReference>
<dbReference type="OrthoDB" id="1032766at2"/>
<dbReference type="KEGG" id="crs:FQB35_04465"/>
<gene>
    <name evidence="2" type="ORF">FQB35_04465</name>
</gene>
<dbReference type="GO" id="GO:0003824">
    <property type="term" value="F:catalytic activity"/>
    <property type="evidence" value="ECO:0007669"/>
    <property type="project" value="InterPro"/>
</dbReference>
<protein>
    <recommendedName>
        <fullName evidence="1">Phosphoadenosine phosphosulphate reductase domain-containing protein</fullName>
    </recommendedName>
</protein>
<proteinExistence type="predicted"/>
<evidence type="ECO:0000313" key="2">
    <source>
        <dbReference type="EMBL" id="QEK11673.1"/>
    </source>
</evidence>
<dbReference type="InterPro" id="IPR002500">
    <property type="entry name" value="PAPS_reduct_dom"/>
</dbReference>
<dbReference type="EMBL" id="CP042243">
    <property type="protein sequence ID" value="QEK11673.1"/>
    <property type="molecule type" value="Genomic_DNA"/>
</dbReference>
<dbReference type="Proteomes" id="UP000324646">
    <property type="component" value="Chromosome"/>
</dbReference>